<keyword evidence="6" id="KW-0067">ATP-binding</keyword>
<feature type="region of interest" description="Disordered" evidence="9">
    <location>
        <begin position="1"/>
        <end position="28"/>
    </location>
</feature>
<dbReference type="PANTHER" id="PTHR48042">
    <property type="entry name" value="ABC TRANSPORTER G FAMILY MEMBER 11"/>
    <property type="match status" value="1"/>
</dbReference>
<dbReference type="InterPro" id="IPR003439">
    <property type="entry name" value="ABC_transporter-like_ATP-bd"/>
</dbReference>
<dbReference type="InterPro" id="IPR027417">
    <property type="entry name" value="P-loop_NTPase"/>
</dbReference>
<comment type="similarity">
    <text evidence="2">Belongs to the ABC transporter superfamily. ABCG family. Eye pigment precursor importer (TC 3.A.1.204) subfamily.</text>
</comment>
<evidence type="ECO:0000256" key="2">
    <source>
        <dbReference type="ARBA" id="ARBA00005814"/>
    </source>
</evidence>
<evidence type="ECO:0000256" key="9">
    <source>
        <dbReference type="SAM" id="MobiDB-lite"/>
    </source>
</evidence>
<feature type="domain" description="ABC transporter" evidence="11">
    <location>
        <begin position="116"/>
        <end position="373"/>
    </location>
</feature>
<dbReference type="Pfam" id="PF01061">
    <property type="entry name" value="ABC2_membrane"/>
    <property type="match status" value="1"/>
</dbReference>
<dbReference type="Proteomes" id="UP000327013">
    <property type="component" value="Chromosome 1"/>
</dbReference>
<evidence type="ECO:0000313" key="13">
    <source>
        <dbReference type="Proteomes" id="UP000327013"/>
    </source>
</evidence>
<dbReference type="InterPro" id="IPR052215">
    <property type="entry name" value="Plant_ABCG"/>
</dbReference>
<reference evidence="12 13" key="1">
    <citation type="submission" date="2019-06" db="EMBL/GenBank/DDBJ databases">
        <title>A chromosomal-level reference genome of Carpinus fangiana (Coryloideae, Betulaceae).</title>
        <authorList>
            <person name="Yang X."/>
            <person name="Wang Z."/>
            <person name="Zhang L."/>
            <person name="Hao G."/>
            <person name="Liu J."/>
            <person name="Yang Y."/>
        </authorList>
    </citation>
    <scope>NUCLEOTIDE SEQUENCE [LARGE SCALE GENOMIC DNA]</scope>
    <source>
        <strain evidence="12">Cfa_2016G</strain>
        <tissue evidence="12">Leaf</tissue>
    </source>
</reference>
<dbReference type="PANTHER" id="PTHR48042:SF19">
    <property type="entry name" value="OS09G0472100 PROTEIN"/>
    <property type="match status" value="1"/>
</dbReference>
<evidence type="ECO:0000256" key="6">
    <source>
        <dbReference type="ARBA" id="ARBA00022840"/>
    </source>
</evidence>
<dbReference type="SMART" id="SM00382">
    <property type="entry name" value="AAA"/>
    <property type="match status" value="1"/>
</dbReference>
<dbReference type="PROSITE" id="PS00211">
    <property type="entry name" value="ABC_TRANSPORTER_1"/>
    <property type="match status" value="1"/>
</dbReference>
<dbReference type="InterPro" id="IPR003593">
    <property type="entry name" value="AAA+_ATPase"/>
</dbReference>
<dbReference type="InterPro" id="IPR043926">
    <property type="entry name" value="ABCG_dom"/>
</dbReference>
<keyword evidence="5" id="KW-0547">Nucleotide-binding</keyword>
<sequence length="732" mass="80745">MDETDAAGRRRGSSEKASSDVLRWTPKASPTRSLLSQAVTSAGVVDLEMQRQGLASEEADAASLSSTADGILPFNVAGFNPGRPQQSDDAYESAPSLRFGSEVVAETLGEEGENYVRAGSVSKREGVFLTWKELWVTVDDGKRRRLPILQGLTGYAQPGEVLAIMGPSGCGKSTLLDSLAGRLSSNTQQTGEILVNGRKETLAFGTSAYVTQDDTLMTTLTVREAVYYSAQLQLPDSMSTSEKKERAEMTIREMGLQDSVDTRIGGWSVKGLSGGQKRRVSICIEILTRPKLLFLDEPTSGLDSAASFHVMSRITKLARQDGRTVIASIHQPSSEVFELFGYLCLLSNGMTVYFGPVSMAEEFFASKGFPCPTLRNPSDHYLRTINKDFDADIEIGSDGTSTEEAINILVESYKSSETFQQVQQVLSKICQQKRGTLEKKGSQASFITQCLVLTRRSFVNMYRDLGYYWLRLAVYIALCLCVGTIYHDIGFTFGSIQARGSMLMFVAAFLTFMAIGGFPSFVEDMKIFGRERLNGHYGVGAFVIGNTFSSIPYLLIISLAPGALAYYLVGLQKSIEHFACFALILFVCMMLVESLMMIVASIVPDFLMGIITGAGIQGVMMLNGGFFRLPDDLPKPFWRYPMYYIAFHKYANQGFYKNEFEGLTFPNIQAGGPATITGDYILRNTWEVEMGYSKWIDLAILFGMVVLYRLMFWGIIKTVEKVKPIFKALGAL</sequence>
<evidence type="ECO:0000259" key="11">
    <source>
        <dbReference type="PROSITE" id="PS50893"/>
    </source>
</evidence>
<feature type="transmembrane region" description="Helical" evidence="10">
    <location>
        <begin position="695"/>
        <end position="716"/>
    </location>
</feature>
<feature type="compositionally biased region" description="Basic and acidic residues" evidence="9">
    <location>
        <begin position="1"/>
        <end position="18"/>
    </location>
</feature>
<organism evidence="12 13">
    <name type="scientific">Carpinus fangiana</name>
    <dbReference type="NCBI Taxonomy" id="176857"/>
    <lineage>
        <taxon>Eukaryota</taxon>
        <taxon>Viridiplantae</taxon>
        <taxon>Streptophyta</taxon>
        <taxon>Embryophyta</taxon>
        <taxon>Tracheophyta</taxon>
        <taxon>Spermatophyta</taxon>
        <taxon>Magnoliopsida</taxon>
        <taxon>eudicotyledons</taxon>
        <taxon>Gunneridae</taxon>
        <taxon>Pentapetalae</taxon>
        <taxon>rosids</taxon>
        <taxon>fabids</taxon>
        <taxon>Fagales</taxon>
        <taxon>Betulaceae</taxon>
        <taxon>Carpinus</taxon>
    </lineage>
</organism>
<dbReference type="FunFam" id="3.40.50.300:FF:001533">
    <property type="entry name" value="ABC transporter G family member 11"/>
    <property type="match status" value="1"/>
</dbReference>
<dbReference type="GO" id="GO:0140359">
    <property type="term" value="F:ABC-type transporter activity"/>
    <property type="evidence" value="ECO:0007669"/>
    <property type="project" value="InterPro"/>
</dbReference>
<dbReference type="GO" id="GO:0005524">
    <property type="term" value="F:ATP binding"/>
    <property type="evidence" value="ECO:0007669"/>
    <property type="project" value="UniProtKB-KW"/>
</dbReference>
<evidence type="ECO:0000313" key="12">
    <source>
        <dbReference type="EMBL" id="KAE7998041.1"/>
    </source>
</evidence>
<keyword evidence="13" id="KW-1185">Reference proteome</keyword>
<feature type="transmembrane region" description="Helical" evidence="10">
    <location>
        <begin position="501"/>
        <end position="522"/>
    </location>
</feature>
<evidence type="ECO:0000256" key="10">
    <source>
        <dbReference type="SAM" id="Phobius"/>
    </source>
</evidence>
<dbReference type="InterPro" id="IPR013525">
    <property type="entry name" value="ABC2_TM"/>
</dbReference>
<feature type="transmembrane region" description="Helical" evidence="10">
    <location>
        <begin position="468"/>
        <end position="489"/>
    </location>
</feature>
<feature type="transmembrane region" description="Helical" evidence="10">
    <location>
        <begin position="578"/>
        <end position="600"/>
    </location>
</feature>
<dbReference type="InterPro" id="IPR017871">
    <property type="entry name" value="ABC_transporter-like_CS"/>
</dbReference>
<feature type="transmembrane region" description="Helical" evidence="10">
    <location>
        <begin position="542"/>
        <end position="569"/>
    </location>
</feature>
<keyword evidence="7 10" id="KW-1133">Transmembrane helix</keyword>
<dbReference type="GO" id="GO:0016020">
    <property type="term" value="C:membrane"/>
    <property type="evidence" value="ECO:0007669"/>
    <property type="project" value="UniProtKB-SubCell"/>
</dbReference>
<dbReference type="OrthoDB" id="66620at2759"/>
<accession>A0A5N6QHT6</accession>
<proteinExistence type="inferred from homology"/>
<evidence type="ECO:0000256" key="1">
    <source>
        <dbReference type="ARBA" id="ARBA00004141"/>
    </source>
</evidence>
<keyword evidence="8 10" id="KW-0472">Membrane</keyword>
<dbReference type="CDD" id="cd03213">
    <property type="entry name" value="ABCG_EPDR"/>
    <property type="match status" value="1"/>
</dbReference>
<evidence type="ECO:0000256" key="7">
    <source>
        <dbReference type="ARBA" id="ARBA00022989"/>
    </source>
</evidence>
<feature type="transmembrane region" description="Helical" evidence="10">
    <location>
        <begin position="606"/>
        <end position="629"/>
    </location>
</feature>
<name>A0A5N6QHT6_9ROSI</name>
<dbReference type="AlphaFoldDB" id="A0A5N6QHT6"/>
<gene>
    <name evidence="12" type="ORF">FH972_002620</name>
</gene>
<dbReference type="Pfam" id="PF19055">
    <property type="entry name" value="ABC2_membrane_7"/>
    <property type="match status" value="1"/>
</dbReference>
<evidence type="ECO:0000256" key="4">
    <source>
        <dbReference type="ARBA" id="ARBA00022692"/>
    </source>
</evidence>
<keyword evidence="3" id="KW-0813">Transport</keyword>
<dbReference type="GO" id="GO:0016887">
    <property type="term" value="F:ATP hydrolysis activity"/>
    <property type="evidence" value="ECO:0007669"/>
    <property type="project" value="InterPro"/>
</dbReference>
<dbReference type="PROSITE" id="PS50893">
    <property type="entry name" value="ABC_TRANSPORTER_2"/>
    <property type="match status" value="1"/>
</dbReference>
<evidence type="ECO:0000256" key="3">
    <source>
        <dbReference type="ARBA" id="ARBA00022448"/>
    </source>
</evidence>
<keyword evidence="4 10" id="KW-0812">Transmembrane</keyword>
<dbReference type="Gene3D" id="3.40.50.300">
    <property type="entry name" value="P-loop containing nucleotide triphosphate hydrolases"/>
    <property type="match status" value="1"/>
</dbReference>
<dbReference type="SUPFAM" id="SSF52540">
    <property type="entry name" value="P-loop containing nucleoside triphosphate hydrolases"/>
    <property type="match status" value="1"/>
</dbReference>
<comment type="subcellular location">
    <subcellularLocation>
        <location evidence="1">Membrane</location>
        <topology evidence="1">Multi-pass membrane protein</topology>
    </subcellularLocation>
</comment>
<evidence type="ECO:0000256" key="5">
    <source>
        <dbReference type="ARBA" id="ARBA00022741"/>
    </source>
</evidence>
<dbReference type="Pfam" id="PF00005">
    <property type="entry name" value="ABC_tran"/>
    <property type="match status" value="1"/>
</dbReference>
<protein>
    <recommendedName>
        <fullName evidence="11">ABC transporter domain-containing protein</fullName>
    </recommendedName>
</protein>
<evidence type="ECO:0000256" key="8">
    <source>
        <dbReference type="ARBA" id="ARBA00023136"/>
    </source>
</evidence>
<dbReference type="EMBL" id="CM017321">
    <property type="protein sequence ID" value="KAE7998041.1"/>
    <property type="molecule type" value="Genomic_DNA"/>
</dbReference>